<comment type="caution">
    <text evidence="4">The sequence shown here is derived from an EMBL/GenBank/DDBJ whole genome shotgun (WGS) entry which is preliminary data.</text>
</comment>
<dbReference type="InterPro" id="IPR013103">
    <property type="entry name" value="RVT_2"/>
</dbReference>
<feature type="non-terminal residue" evidence="4">
    <location>
        <position position="1"/>
    </location>
</feature>
<accession>A0A9Q3FWY1</accession>
<evidence type="ECO:0000259" key="2">
    <source>
        <dbReference type="Pfam" id="PF07727"/>
    </source>
</evidence>
<dbReference type="AlphaFoldDB" id="A0A9Q3FWY1"/>
<protein>
    <recommendedName>
        <fullName evidence="6">Reverse transcriptase Ty1/copia-type domain-containing protein</fullName>
    </recommendedName>
</protein>
<evidence type="ECO:0000259" key="3">
    <source>
        <dbReference type="Pfam" id="PF25597"/>
    </source>
</evidence>
<gene>
    <name evidence="4" type="ORF">O181_086349</name>
</gene>
<dbReference type="EMBL" id="AVOT02051630">
    <property type="protein sequence ID" value="MBW0546634.1"/>
    <property type="molecule type" value="Genomic_DNA"/>
</dbReference>
<feature type="domain" description="Retroviral polymerase SH3-like" evidence="3">
    <location>
        <begin position="44"/>
        <end position="93"/>
    </location>
</feature>
<evidence type="ECO:0000313" key="4">
    <source>
        <dbReference type="EMBL" id="MBW0546634.1"/>
    </source>
</evidence>
<dbReference type="Pfam" id="PF07727">
    <property type="entry name" value="RVT_2"/>
    <property type="match status" value="1"/>
</dbReference>
<dbReference type="OrthoDB" id="8064578at2759"/>
<dbReference type="Proteomes" id="UP000765509">
    <property type="component" value="Unassembled WGS sequence"/>
</dbReference>
<reference evidence="4" key="1">
    <citation type="submission" date="2021-03" db="EMBL/GenBank/DDBJ databases">
        <title>Draft genome sequence of rust myrtle Austropuccinia psidii MF-1, a brazilian biotype.</title>
        <authorList>
            <person name="Quecine M.C."/>
            <person name="Pachon D.M.R."/>
            <person name="Bonatelli M.L."/>
            <person name="Correr F.H."/>
            <person name="Franceschini L.M."/>
            <person name="Leite T.F."/>
            <person name="Margarido G.R.A."/>
            <person name="Almeida C.A."/>
            <person name="Ferrarezi J.A."/>
            <person name="Labate C.A."/>
        </authorList>
    </citation>
    <scope>NUCLEOTIDE SEQUENCE</scope>
    <source>
        <strain evidence="4">MF-1</strain>
    </source>
</reference>
<dbReference type="InterPro" id="IPR057670">
    <property type="entry name" value="SH3_retrovirus"/>
</dbReference>
<evidence type="ECO:0000313" key="5">
    <source>
        <dbReference type="Proteomes" id="UP000765509"/>
    </source>
</evidence>
<feature type="compositionally biased region" description="Polar residues" evidence="1">
    <location>
        <begin position="140"/>
        <end position="155"/>
    </location>
</feature>
<name>A0A9Q3FWY1_9BASI</name>
<feature type="domain" description="Reverse transcriptase Ty1/copia-type" evidence="2">
    <location>
        <begin position="235"/>
        <end position="296"/>
    </location>
</feature>
<evidence type="ECO:0008006" key="6">
    <source>
        <dbReference type="Google" id="ProtNLM"/>
    </source>
</evidence>
<proteinExistence type="predicted"/>
<sequence length="298" mass="33747">YLENLTPSKNISFEVPFKRWFNKEPSLKHLKPFGCLGIILKQKLDGKFDESGSQGIFLGYGETHQSDRVMDSGTGNVKITHHVKFLPTKFPLLKIKETSAHHHSFILVPNETETLPVEDTTISNDPNLLSKGETSRETSKNPSIENPPMIQTQQPSTKGYMWVPESKSLPQNEILGNVGDPRNVLTHQRRQKHHANVADHLSLNPKSYQEAMNGLNSQEWKNTIKAELTNMNTHNVWSPVGMDPNIKPLSTTWVFKRKTDENGNLSKYKARLCVRGFNQKEGINYSEVFSPTGRLCSL</sequence>
<dbReference type="Pfam" id="PF25597">
    <property type="entry name" value="SH3_retrovirus"/>
    <property type="match status" value="1"/>
</dbReference>
<keyword evidence="5" id="KW-1185">Reference proteome</keyword>
<organism evidence="4 5">
    <name type="scientific">Austropuccinia psidii MF-1</name>
    <dbReference type="NCBI Taxonomy" id="1389203"/>
    <lineage>
        <taxon>Eukaryota</taxon>
        <taxon>Fungi</taxon>
        <taxon>Dikarya</taxon>
        <taxon>Basidiomycota</taxon>
        <taxon>Pucciniomycotina</taxon>
        <taxon>Pucciniomycetes</taxon>
        <taxon>Pucciniales</taxon>
        <taxon>Sphaerophragmiaceae</taxon>
        <taxon>Austropuccinia</taxon>
    </lineage>
</organism>
<evidence type="ECO:0000256" key="1">
    <source>
        <dbReference type="SAM" id="MobiDB-lite"/>
    </source>
</evidence>
<feature type="region of interest" description="Disordered" evidence="1">
    <location>
        <begin position="117"/>
        <end position="155"/>
    </location>
</feature>